<dbReference type="AlphaFoldDB" id="A0A1X7AMT7"/>
<proteinExistence type="predicted"/>
<evidence type="ECO:0000256" key="1">
    <source>
        <dbReference type="SAM" id="MobiDB-lite"/>
    </source>
</evidence>
<reference evidence="2 3" key="1">
    <citation type="submission" date="2017-03" db="EMBL/GenBank/DDBJ databases">
        <authorList>
            <person name="Afonso C.L."/>
            <person name="Miller P.J."/>
            <person name="Scott M.A."/>
            <person name="Spackman E."/>
            <person name="Goraichik I."/>
            <person name="Dimitrov K.M."/>
            <person name="Suarez D.L."/>
            <person name="Swayne D.E."/>
        </authorList>
    </citation>
    <scope>NUCLEOTIDE SEQUENCE [LARGE SCALE GENOMIC DNA]</scope>
    <source>
        <strain evidence="2">SB41UT1</strain>
    </source>
</reference>
<sequence>MLNNALHNQSVSSTNQTTLPPNLNAHNPSKHSRANHFGAVTWTPTRTQYSSHQTGLTAADARYQGHIVLPPAKGIGQARYPPQSRNFLEDRKSDKPAVQGDSQASLSARSPPTGTQTYQEASGRLQPMTGPAVRQTALYEAQKPELSPAPISSKGCTLSTIYGRPLRKPANSASTNYAMKFKSLQSLIHRPRVRSLPTSRQRFKRCNAWM</sequence>
<organism evidence="2 3">
    <name type="scientific">Parendozoicomonas haliclonae</name>
    <dbReference type="NCBI Taxonomy" id="1960125"/>
    <lineage>
        <taxon>Bacteria</taxon>
        <taxon>Pseudomonadati</taxon>
        <taxon>Pseudomonadota</taxon>
        <taxon>Gammaproteobacteria</taxon>
        <taxon>Oceanospirillales</taxon>
        <taxon>Endozoicomonadaceae</taxon>
        <taxon>Parendozoicomonas</taxon>
    </lineage>
</organism>
<protein>
    <submittedName>
        <fullName evidence="2">Uncharacterized protein</fullName>
    </submittedName>
</protein>
<evidence type="ECO:0000313" key="3">
    <source>
        <dbReference type="Proteomes" id="UP000196573"/>
    </source>
</evidence>
<feature type="compositionally biased region" description="Polar residues" evidence="1">
    <location>
        <begin position="1"/>
        <end position="27"/>
    </location>
</feature>
<keyword evidence="3" id="KW-1185">Reference proteome</keyword>
<accession>A0A1X7AMT7</accession>
<dbReference type="Proteomes" id="UP000196573">
    <property type="component" value="Unassembled WGS sequence"/>
</dbReference>
<feature type="region of interest" description="Disordered" evidence="1">
    <location>
        <begin position="70"/>
        <end position="128"/>
    </location>
</feature>
<dbReference type="EMBL" id="FWPT01000008">
    <property type="protein sequence ID" value="SMA49581.1"/>
    <property type="molecule type" value="Genomic_DNA"/>
</dbReference>
<feature type="region of interest" description="Disordered" evidence="1">
    <location>
        <begin position="1"/>
        <end position="34"/>
    </location>
</feature>
<name>A0A1X7AMT7_9GAMM</name>
<feature type="compositionally biased region" description="Polar residues" evidence="1">
    <location>
        <begin position="100"/>
        <end position="120"/>
    </location>
</feature>
<evidence type="ECO:0000313" key="2">
    <source>
        <dbReference type="EMBL" id="SMA49581.1"/>
    </source>
</evidence>
<gene>
    <name evidence="2" type="ORF">EHSB41UT_03367</name>
</gene>